<dbReference type="PANTHER" id="PTHR10126">
    <property type="entry name" value="TATA-BOX BINDING PROTEIN"/>
    <property type="match status" value="1"/>
</dbReference>
<evidence type="ECO:0000256" key="2">
    <source>
        <dbReference type="ARBA" id="ARBA00005560"/>
    </source>
</evidence>
<accession>A0AAV1HB01</accession>
<evidence type="ECO:0000256" key="6">
    <source>
        <dbReference type="ARBA" id="ARBA00023242"/>
    </source>
</evidence>
<evidence type="ECO:0000313" key="7">
    <source>
        <dbReference type="EMBL" id="CAJ1081392.1"/>
    </source>
</evidence>
<dbReference type="GO" id="GO:0005634">
    <property type="term" value="C:nucleus"/>
    <property type="evidence" value="ECO:0007669"/>
    <property type="project" value="UniProtKB-SubCell"/>
</dbReference>
<sequence length="241" mass="27592">MAESALERFFDKYIADNKSDVEDEEDEEEQNEELFFKLLPDELLTYYKPSLDHICKSQTVKLKPKVMNFNTKANLGCMLDLHYIASHGRNVDLGRKSDRVHMRIRNPRCTGIIFKAGTLLCLGAKSKDQSRIAARRFARIVQKLGFPVRFLDFKICGIIAICRTSPIRLDQLANFIHSSYEPELSSTLRYQVTPGIRLIIHRTGTIYVHGAKSEAELNSALRIAESTLNSFRSLYKQEVCD</sequence>
<dbReference type="InterPro" id="IPR000814">
    <property type="entry name" value="TBP"/>
</dbReference>
<keyword evidence="3" id="KW-0805">Transcription regulation</keyword>
<evidence type="ECO:0000313" key="8">
    <source>
        <dbReference type="Proteomes" id="UP001178508"/>
    </source>
</evidence>
<comment type="similarity">
    <text evidence="2">Belongs to the TBP family.</text>
</comment>
<dbReference type="InterPro" id="IPR012295">
    <property type="entry name" value="TBP_dom_sf"/>
</dbReference>
<evidence type="ECO:0000256" key="1">
    <source>
        <dbReference type="ARBA" id="ARBA00004123"/>
    </source>
</evidence>
<dbReference type="Gene3D" id="3.30.310.10">
    <property type="entry name" value="TATA-Binding Protein"/>
    <property type="match status" value="2"/>
</dbReference>
<evidence type="ECO:0000256" key="5">
    <source>
        <dbReference type="ARBA" id="ARBA00023163"/>
    </source>
</evidence>
<protein>
    <submittedName>
        <fullName evidence="7">TATA-box-binding protein-like isoform X1</fullName>
    </submittedName>
</protein>
<keyword evidence="5" id="KW-0804">Transcription</keyword>
<organism evidence="7 8">
    <name type="scientific">Xyrichtys novacula</name>
    <name type="common">Pearly razorfish</name>
    <name type="synonym">Hemipteronotus novacula</name>
    <dbReference type="NCBI Taxonomy" id="13765"/>
    <lineage>
        <taxon>Eukaryota</taxon>
        <taxon>Metazoa</taxon>
        <taxon>Chordata</taxon>
        <taxon>Craniata</taxon>
        <taxon>Vertebrata</taxon>
        <taxon>Euteleostomi</taxon>
        <taxon>Actinopterygii</taxon>
        <taxon>Neopterygii</taxon>
        <taxon>Teleostei</taxon>
        <taxon>Neoteleostei</taxon>
        <taxon>Acanthomorphata</taxon>
        <taxon>Eupercaria</taxon>
        <taxon>Labriformes</taxon>
        <taxon>Labridae</taxon>
        <taxon>Xyrichtys</taxon>
    </lineage>
</organism>
<dbReference type="EMBL" id="OY660882">
    <property type="protein sequence ID" value="CAJ1081392.1"/>
    <property type="molecule type" value="Genomic_DNA"/>
</dbReference>
<dbReference type="Pfam" id="PF00352">
    <property type="entry name" value="TBP"/>
    <property type="match status" value="2"/>
</dbReference>
<evidence type="ECO:0000256" key="4">
    <source>
        <dbReference type="ARBA" id="ARBA00023125"/>
    </source>
</evidence>
<evidence type="ECO:0000256" key="3">
    <source>
        <dbReference type="ARBA" id="ARBA00023015"/>
    </source>
</evidence>
<proteinExistence type="inferred from homology"/>
<dbReference type="SUPFAM" id="SSF55945">
    <property type="entry name" value="TATA-box binding protein-like"/>
    <property type="match status" value="2"/>
</dbReference>
<dbReference type="AlphaFoldDB" id="A0AAV1HB01"/>
<comment type="subcellular location">
    <subcellularLocation>
        <location evidence="1">Nucleus</location>
    </subcellularLocation>
</comment>
<keyword evidence="8" id="KW-1185">Reference proteome</keyword>
<keyword evidence="6" id="KW-0539">Nucleus</keyword>
<name>A0AAV1HB01_XYRNO</name>
<reference evidence="7" key="1">
    <citation type="submission" date="2023-08" db="EMBL/GenBank/DDBJ databases">
        <authorList>
            <person name="Alioto T."/>
            <person name="Alioto T."/>
            <person name="Gomez Garrido J."/>
        </authorList>
    </citation>
    <scope>NUCLEOTIDE SEQUENCE</scope>
</reference>
<keyword evidence="4" id="KW-0238">DNA-binding</keyword>
<dbReference type="GO" id="GO:0006352">
    <property type="term" value="P:DNA-templated transcription initiation"/>
    <property type="evidence" value="ECO:0007669"/>
    <property type="project" value="InterPro"/>
</dbReference>
<dbReference type="Proteomes" id="UP001178508">
    <property type="component" value="Chromosome 19"/>
</dbReference>
<gene>
    <name evidence="7" type="ORF">XNOV1_A028966</name>
</gene>
<dbReference type="GO" id="GO:0003677">
    <property type="term" value="F:DNA binding"/>
    <property type="evidence" value="ECO:0007669"/>
    <property type="project" value="UniProtKB-KW"/>
</dbReference>
<dbReference type="PRINTS" id="PR00686">
    <property type="entry name" value="TIFACTORIID"/>
</dbReference>
<dbReference type="FunFam" id="3.30.310.10:FF:000005">
    <property type="entry name" value="TATA box-binding protein-like 1"/>
    <property type="match status" value="1"/>
</dbReference>